<protein>
    <recommendedName>
        <fullName evidence="3">PDZ domain-containing protein</fullName>
    </recommendedName>
</protein>
<organism evidence="1 2">
    <name type="scientific">Ancylostoma ceylanicum</name>
    <dbReference type="NCBI Taxonomy" id="53326"/>
    <lineage>
        <taxon>Eukaryota</taxon>
        <taxon>Metazoa</taxon>
        <taxon>Ecdysozoa</taxon>
        <taxon>Nematoda</taxon>
        <taxon>Chromadorea</taxon>
        <taxon>Rhabditida</taxon>
        <taxon>Rhabditina</taxon>
        <taxon>Rhabditomorpha</taxon>
        <taxon>Strongyloidea</taxon>
        <taxon>Ancylostomatidae</taxon>
        <taxon>Ancylostomatinae</taxon>
        <taxon>Ancylostoma</taxon>
    </lineage>
</organism>
<sequence>MPDLLSKQHDSSIHLGGCLILSYHRHEKRCFSNCSATVKCIMAYANTSNRRDPSGTSELTMSAPVNPLEAFEQEKGLPQFIPRNLIEKHIFVIECAAGEPDVKQFKLTNGHILVAVPAFMHPPFEYGDHVISVNDEVLEDKIHFYQILKEIAGKKKQQLVWK</sequence>
<evidence type="ECO:0008006" key="3">
    <source>
        <dbReference type="Google" id="ProtNLM"/>
    </source>
</evidence>
<comment type="caution">
    <text evidence="1">The sequence shown here is derived from an EMBL/GenBank/DDBJ whole genome shotgun (WGS) entry which is preliminary data.</text>
</comment>
<dbReference type="EMBL" id="JARK01000180">
    <property type="protein sequence ID" value="EYC41156.1"/>
    <property type="molecule type" value="Genomic_DNA"/>
</dbReference>
<keyword evidence="2" id="KW-1185">Reference proteome</keyword>
<gene>
    <name evidence="1" type="primary">Acey_s0580.g255</name>
    <name evidence="1" type="ORF">Y032_0580g255</name>
</gene>
<dbReference type="OrthoDB" id="5875756at2759"/>
<reference evidence="2" key="1">
    <citation type="journal article" date="2015" name="Nat. Genet.">
        <title>The genome and transcriptome of the zoonotic hookworm Ancylostoma ceylanicum identify infection-specific gene families.</title>
        <authorList>
            <person name="Schwarz E.M."/>
            <person name="Hu Y."/>
            <person name="Antoshechkin I."/>
            <person name="Miller M.M."/>
            <person name="Sternberg P.W."/>
            <person name="Aroian R.V."/>
        </authorList>
    </citation>
    <scope>NUCLEOTIDE SEQUENCE</scope>
    <source>
        <strain evidence="2">HY135</strain>
    </source>
</reference>
<dbReference type="Proteomes" id="UP000024635">
    <property type="component" value="Unassembled WGS sequence"/>
</dbReference>
<dbReference type="STRING" id="53326.A0A016WNI7"/>
<evidence type="ECO:0000313" key="2">
    <source>
        <dbReference type="Proteomes" id="UP000024635"/>
    </source>
</evidence>
<name>A0A016WNI7_9BILA</name>
<proteinExistence type="predicted"/>
<accession>A0A016WNI7</accession>
<dbReference type="AlphaFoldDB" id="A0A016WNI7"/>
<evidence type="ECO:0000313" key="1">
    <source>
        <dbReference type="EMBL" id="EYC41156.1"/>
    </source>
</evidence>